<sequence length="20" mass="2310">MSPALHTHVYPLKQLECTLK</sequence>
<reference evidence="1 2" key="1">
    <citation type="submission" date="2022-12" db="EMBL/GenBank/DDBJ databases">
        <title>Chromosome-scale assembly of the Ensete ventricosum genome.</title>
        <authorList>
            <person name="Dussert Y."/>
            <person name="Stocks J."/>
            <person name="Wendawek A."/>
            <person name="Woldeyes F."/>
            <person name="Nichols R.A."/>
            <person name="Borrell J.S."/>
        </authorList>
    </citation>
    <scope>NUCLEOTIDE SEQUENCE [LARGE SCALE GENOMIC DNA]</scope>
    <source>
        <strain evidence="2">cv. Maze</strain>
        <tissue evidence="1">Seeds</tissue>
    </source>
</reference>
<dbReference type="Proteomes" id="UP001222027">
    <property type="component" value="Unassembled WGS sequence"/>
</dbReference>
<comment type="caution">
    <text evidence="1">The sequence shown here is derived from an EMBL/GenBank/DDBJ whole genome shotgun (WGS) entry which is preliminary data.</text>
</comment>
<dbReference type="AlphaFoldDB" id="A0AAV8RME7"/>
<evidence type="ECO:0000313" key="1">
    <source>
        <dbReference type="EMBL" id="KAJ8505194.1"/>
    </source>
</evidence>
<keyword evidence="2" id="KW-1185">Reference proteome</keyword>
<accession>A0AAV8RME7</accession>
<name>A0AAV8RME7_ENSVE</name>
<evidence type="ECO:0000313" key="2">
    <source>
        <dbReference type="Proteomes" id="UP001222027"/>
    </source>
</evidence>
<protein>
    <submittedName>
        <fullName evidence="1">Uncharacterized protein</fullName>
    </submittedName>
</protein>
<dbReference type="EMBL" id="JAQQAF010000002">
    <property type="protein sequence ID" value="KAJ8505194.1"/>
    <property type="molecule type" value="Genomic_DNA"/>
</dbReference>
<gene>
    <name evidence="1" type="ORF">OPV22_006080</name>
</gene>
<organism evidence="1 2">
    <name type="scientific">Ensete ventricosum</name>
    <name type="common">Abyssinian banana</name>
    <name type="synonym">Musa ensete</name>
    <dbReference type="NCBI Taxonomy" id="4639"/>
    <lineage>
        <taxon>Eukaryota</taxon>
        <taxon>Viridiplantae</taxon>
        <taxon>Streptophyta</taxon>
        <taxon>Embryophyta</taxon>
        <taxon>Tracheophyta</taxon>
        <taxon>Spermatophyta</taxon>
        <taxon>Magnoliopsida</taxon>
        <taxon>Liliopsida</taxon>
        <taxon>Zingiberales</taxon>
        <taxon>Musaceae</taxon>
        <taxon>Ensete</taxon>
    </lineage>
</organism>
<proteinExistence type="predicted"/>